<proteinExistence type="predicted"/>
<dbReference type="Gene3D" id="1.20.1280.290">
    <property type="match status" value="2"/>
</dbReference>
<comment type="subcellular location">
    <subcellularLocation>
        <location evidence="1">Membrane</location>
        <topology evidence="1">Multi-pass membrane protein</topology>
    </subcellularLocation>
</comment>
<dbReference type="PANTHER" id="PTHR16201">
    <property type="entry name" value="SEVEN TRANSMEMBRANE PROTEIN 1-RELATED"/>
    <property type="match status" value="1"/>
</dbReference>
<feature type="compositionally biased region" description="Basic residues" evidence="5">
    <location>
        <begin position="184"/>
        <end position="193"/>
    </location>
</feature>
<keyword evidence="3 6" id="KW-1133">Transmembrane helix</keyword>
<evidence type="ECO:0000256" key="4">
    <source>
        <dbReference type="ARBA" id="ARBA00023136"/>
    </source>
</evidence>
<feature type="transmembrane region" description="Helical" evidence="6">
    <location>
        <begin position="377"/>
        <end position="400"/>
    </location>
</feature>
<gene>
    <name evidence="7" type="ORF">NLI96_g1579</name>
</gene>
<evidence type="ECO:0000256" key="1">
    <source>
        <dbReference type="ARBA" id="ARBA00004141"/>
    </source>
</evidence>
<evidence type="ECO:0000256" key="3">
    <source>
        <dbReference type="ARBA" id="ARBA00022989"/>
    </source>
</evidence>
<reference evidence="7" key="1">
    <citation type="submission" date="2022-07" db="EMBL/GenBank/DDBJ databases">
        <title>Genome Sequence of Physisporinus lineatus.</title>
        <authorList>
            <person name="Buettner E."/>
        </authorList>
    </citation>
    <scope>NUCLEOTIDE SEQUENCE</scope>
    <source>
        <strain evidence="7">VT162</strain>
    </source>
</reference>
<sequence>MVFTLSDLLGYTSIGCWLGAQFPQIIENMRRQSVEGLALPFLANWMLAAAAALAAQQEEQARWRRESIERPRRSATVDNFQEVELGEDDEVDDETLARLADSFHSEGGRSSRRKTVAWSGERRGGSLGRTRQSTLSPLTHHRHLHMTTSPPPTADAHEFPGRGRPQARESGDEGEDGEWSTSSAHRRSSRASRKGATMVFMGMWALFGLGTLAGSKRGVPLSTGLRIGRVLTFDEPYPASIADAGAIFEARDVTATFHPHPSHPTKDFNSSSHPPPEEPGPSKEYIIGRISAWICTTLYLTSRLPQIWKNFARKSVEVGPPVISCAVREYLGQFQGLSMFLFVSAFLGNFFYVASILTSPKLSLPPHEASAFLRESIPYLLGSGGTLMFDVTIVTQSFIYRPKGHIRGRRVSHNVSEEEAGLLSAGATGAEDPSTPSRRRVPLSETEEDSEYHTR</sequence>
<dbReference type="InterPro" id="IPR051415">
    <property type="entry name" value="LAAT-1"/>
</dbReference>
<keyword evidence="4 6" id="KW-0472">Membrane</keyword>
<feature type="compositionally biased region" description="Basic and acidic residues" evidence="5">
    <location>
        <begin position="155"/>
        <end position="171"/>
    </location>
</feature>
<feature type="region of interest" description="Disordered" evidence="5">
    <location>
        <begin position="418"/>
        <end position="455"/>
    </location>
</feature>
<comment type="caution">
    <text evidence="7">The sequence shown here is derived from an EMBL/GenBank/DDBJ whole genome shotgun (WGS) entry which is preliminary data.</text>
</comment>
<dbReference type="SMART" id="SM00679">
    <property type="entry name" value="CTNS"/>
    <property type="match status" value="2"/>
</dbReference>
<dbReference type="InterPro" id="IPR006603">
    <property type="entry name" value="PQ-loop_rpt"/>
</dbReference>
<protein>
    <submittedName>
        <fullName evidence="7">Uncharacterized protein</fullName>
    </submittedName>
</protein>
<dbReference type="GO" id="GO:0015174">
    <property type="term" value="F:basic amino acid transmembrane transporter activity"/>
    <property type="evidence" value="ECO:0007669"/>
    <property type="project" value="TreeGrafter"/>
</dbReference>
<dbReference type="Proteomes" id="UP001212997">
    <property type="component" value="Unassembled WGS sequence"/>
</dbReference>
<feature type="region of interest" description="Disordered" evidence="5">
    <location>
        <begin position="259"/>
        <end position="281"/>
    </location>
</feature>
<dbReference type="GO" id="GO:0000329">
    <property type="term" value="C:fungal-type vacuole membrane"/>
    <property type="evidence" value="ECO:0007669"/>
    <property type="project" value="TreeGrafter"/>
</dbReference>
<evidence type="ECO:0000313" key="7">
    <source>
        <dbReference type="EMBL" id="KAJ3490222.1"/>
    </source>
</evidence>
<dbReference type="AlphaFoldDB" id="A0AAD5VAA3"/>
<evidence type="ECO:0000256" key="5">
    <source>
        <dbReference type="SAM" id="MobiDB-lite"/>
    </source>
</evidence>
<name>A0AAD5VAA3_9APHY</name>
<dbReference type="EMBL" id="JANAWD010000031">
    <property type="protein sequence ID" value="KAJ3490222.1"/>
    <property type="molecule type" value="Genomic_DNA"/>
</dbReference>
<keyword evidence="8" id="KW-1185">Reference proteome</keyword>
<keyword evidence="2 6" id="KW-0812">Transmembrane</keyword>
<evidence type="ECO:0000256" key="6">
    <source>
        <dbReference type="SAM" id="Phobius"/>
    </source>
</evidence>
<feature type="transmembrane region" description="Helical" evidence="6">
    <location>
        <begin position="337"/>
        <end position="357"/>
    </location>
</feature>
<dbReference type="GO" id="GO:0034488">
    <property type="term" value="P:basic amino acid transmembrane export from vacuole"/>
    <property type="evidence" value="ECO:0007669"/>
    <property type="project" value="TreeGrafter"/>
</dbReference>
<accession>A0AAD5VAA3</accession>
<feature type="transmembrane region" description="Helical" evidence="6">
    <location>
        <begin position="195"/>
        <end position="213"/>
    </location>
</feature>
<feature type="region of interest" description="Disordered" evidence="5">
    <location>
        <begin position="101"/>
        <end position="193"/>
    </location>
</feature>
<evidence type="ECO:0000256" key="2">
    <source>
        <dbReference type="ARBA" id="ARBA00022692"/>
    </source>
</evidence>
<feature type="compositionally biased region" description="Acidic residues" evidence="5">
    <location>
        <begin position="445"/>
        <end position="455"/>
    </location>
</feature>
<dbReference type="Pfam" id="PF04193">
    <property type="entry name" value="PQ-loop"/>
    <property type="match status" value="2"/>
</dbReference>
<evidence type="ECO:0000313" key="8">
    <source>
        <dbReference type="Proteomes" id="UP001212997"/>
    </source>
</evidence>
<organism evidence="7 8">
    <name type="scientific">Meripilus lineatus</name>
    <dbReference type="NCBI Taxonomy" id="2056292"/>
    <lineage>
        <taxon>Eukaryota</taxon>
        <taxon>Fungi</taxon>
        <taxon>Dikarya</taxon>
        <taxon>Basidiomycota</taxon>
        <taxon>Agaricomycotina</taxon>
        <taxon>Agaricomycetes</taxon>
        <taxon>Polyporales</taxon>
        <taxon>Meripilaceae</taxon>
        <taxon>Meripilus</taxon>
    </lineage>
</organism>
<dbReference type="PANTHER" id="PTHR16201:SF34">
    <property type="entry name" value="LYSOSOMAL AMINO ACID TRANSPORTER 1"/>
    <property type="match status" value="1"/>
</dbReference>